<sequence>MHKIKETISQCNGIDDQCRALLRTKIRYHRRQRQRLLRRH</sequence>
<dbReference type="Gramene" id="ESR34962">
    <property type="protein sequence ID" value="ESR34962"/>
    <property type="gene ID" value="CICLE_v10004178mg"/>
</dbReference>
<proteinExistence type="predicted"/>
<organism evidence="1 2">
    <name type="scientific">Citrus clementina</name>
    <name type="common">Clementine</name>
    <name type="synonym">Citrus deliciosa x Citrus sinensis</name>
    <dbReference type="NCBI Taxonomy" id="85681"/>
    <lineage>
        <taxon>Eukaryota</taxon>
        <taxon>Viridiplantae</taxon>
        <taxon>Streptophyta</taxon>
        <taxon>Embryophyta</taxon>
        <taxon>Tracheophyta</taxon>
        <taxon>Spermatophyta</taxon>
        <taxon>Magnoliopsida</taxon>
        <taxon>eudicotyledons</taxon>
        <taxon>Gunneridae</taxon>
        <taxon>Pentapetalae</taxon>
        <taxon>rosids</taxon>
        <taxon>malvids</taxon>
        <taxon>Sapindales</taxon>
        <taxon>Rutaceae</taxon>
        <taxon>Aurantioideae</taxon>
        <taxon>Citrus</taxon>
    </lineage>
</organism>
<reference evidence="1 2" key="1">
    <citation type="submission" date="2013-10" db="EMBL/GenBank/DDBJ databases">
        <authorList>
            <consortium name="International Citrus Genome Consortium"/>
            <person name="Jenkins J."/>
            <person name="Schmutz J."/>
            <person name="Prochnik S."/>
            <person name="Rokhsar D."/>
            <person name="Gmitter F."/>
            <person name="Ollitrault P."/>
            <person name="Machado M."/>
            <person name="Talon M."/>
            <person name="Wincker P."/>
            <person name="Jaillon O."/>
            <person name="Morgante M."/>
        </authorList>
    </citation>
    <scope>NUCLEOTIDE SEQUENCE</scope>
    <source>
        <strain evidence="2">cv. Clemenules</strain>
    </source>
</reference>
<dbReference type="InParanoid" id="V4S3S4"/>
<evidence type="ECO:0000313" key="1">
    <source>
        <dbReference type="EMBL" id="ESR34962.1"/>
    </source>
</evidence>
<gene>
    <name evidence="1" type="ORF">CICLE_v10004178mg</name>
</gene>
<dbReference type="KEGG" id="cic:CICLE_v10004178mg"/>
<accession>V4S3S4</accession>
<name>V4S3S4_CITCL</name>
<keyword evidence="2" id="KW-1185">Reference proteome</keyword>
<dbReference type="AlphaFoldDB" id="V4S3S4"/>
<dbReference type="Proteomes" id="UP000030687">
    <property type="component" value="Unassembled WGS sequence"/>
</dbReference>
<feature type="non-terminal residue" evidence="1">
    <location>
        <position position="40"/>
    </location>
</feature>
<protein>
    <submittedName>
        <fullName evidence="1">Uncharacterized protein</fullName>
    </submittedName>
</protein>
<dbReference type="EMBL" id="KI537036">
    <property type="protein sequence ID" value="ESR34962.1"/>
    <property type="molecule type" value="Genomic_DNA"/>
</dbReference>
<evidence type="ECO:0000313" key="2">
    <source>
        <dbReference type="Proteomes" id="UP000030687"/>
    </source>
</evidence>